<dbReference type="Pfam" id="PF00889">
    <property type="entry name" value="EF_TS"/>
    <property type="match status" value="1"/>
</dbReference>
<dbReference type="InterPro" id="IPR009060">
    <property type="entry name" value="UBA-like_sf"/>
</dbReference>
<dbReference type="GO" id="GO:0005737">
    <property type="term" value="C:cytoplasm"/>
    <property type="evidence" value="ECO:0007669"/>
    <property type="project" value="UniProtKB-SubCell"/>
</dbReference>
<sequence>MLDDIKKLREITGAGVMDCQRALKEAGGDFDKAISFIHKRGEIIFQKRKERLTGAGVLKSYIHNGRVGVLLDIRCETDFVGRGEDFQNLANEVAMQITAMNPENVEELLKQPYVKDESITIGDLIKRVIAKTGENVKVERFCRYEI</sequence>
<dbReference type="AlphaFoldDB" id="A0A2M7TG45"/>
<evidence type="ECO:0000256" key="2">
    <source>
        <dbReference type="ARBA" id="ARBA00016956"/>
    </source>
</evidence>
<dbReference type="FunFam" id="1.10.8.10:FF:000001">
    <property type="entry name" value="Elongation factor Ts"/>
    <property type="match status" value="1"/>
</dbReference>
<comment type="subcellular location">
    <subcellularLocation>
        <location evidence="5">Cytoplasm</location>
    </subcellularLocation>
</comment>
<feature type="domain" description="Translation elongation factor EFTs/EF1B dimerisation" evidence="6">
    <location>
        <begin position="68"/>
        <end position="145"/>
    </location>
</feature>
<dbReference type="GO" id="GO:0003746">
    <property type="term" value="F:translation elongation factor activity"/>
    <property type="evidence" value="ECO:0007669"/>
    <property type="project" value="UniProtKB-UniRule"/>
</dbReference>
<keyword evidence="3 5" id="KW-0251">Elongation factor</keyword>
<dbReference type="InterPro" id="IPR001816">
    <property type="entry name" value="Transl_elong_EFTs/EF1B"/>
</dbReference>
<evidence type="ECO:0000259" key="6">
    <source>
        <dbReference type="Pfam" id="PF00889"/>
    </source>
</evidence>
<dbReference type="HAMAP" id="MF_00050">
    <property type="entry name" value="EF_Ts"/>
    <property type="match status" value="1"/>
</dbReference>
<dbReference type="SUPFAM" id="SSF54713">
    <property type="entry name" value="Elongation factor Ts (EF-Ts), dimerisation domain"/>
    <property type="match status" value="1"/>
</dbReference>
<reference evidence="8" key="1">
    <citation type="submission" date="2017-09" db="EMBL/GenBank/DDBJ databases">
        <title>Depth-based differentiation of microbial function through sediment-hosted aquifers and enrichment of novel symbionts in the deep terrestrial subsurface.</title>
        <authorList>
            <person name="Probst A.J."/>
            <person name="Ladd B."/>
            <person name="Jarett J.K."/>
            <person name="Geller-Mcgrath D.E."/>
            <person name="Sieber C.M.K."/>
            <person name="Emerson J.B."/>
            <person name="Anantharaman K."/>
            <person name="Thomas B.C."/>
            <person name="Malmstrom R."/>
            <person name="Stieglmeier M."/>
            <person name="Klingl A."/>
            <person name="Woyke T."/>
            <person name="Ryan C.M."/>
            <person name="Banfield J.F."/>
        </authorList>
    </citation>
    <scope>NUCLEOTIDE SEQUENCE [LARGE SCALE GENOMIC DNA]</scope>
</reference>
<dbReference type="Gene3D" id="1.10.8.10">
    <property type="entry name" value="DNA helicase RuvA subunit, C-terminal domain"/>
    <property type="match status" value="1"/>
</dbReference>
<dbReference type="SUPFAM" id="SSF46934">
    <property type="entry name" value="UBA-like"/>
    <property type="match status" value="1"/>
</dbReference>
<dbReference type="CDD" id="cd14275">
    <property type="entry name" value="UBA_EF-Ts"/>
    <property type="match status" value="1"/>
</dbReference>
<dbReference type="PANTHER" id="PTHR11741:SF0">
    <property type="entry name" value="ELONGATION FACTOR TS, MITOCHONDRIAL"/>
    <property type="match status" value="1"/>
</dbReference>
<comment type="similarity">
    <text evidence="1 5">Belongs to the EF-Ts family.</text>
</comment>
<dbReference type="FunFam" id="3.30.479.20:FF:000003">
    <property type="entry name" value="Elongation factor Ts, mitochondrial"/>
    <property type="match status" value="1"/>
</dbReference>
<name>A0A2M7TG45_9BACT</name>
<accession>A0A2M7TG45</accession>
<keyword evidence="4 5" id="KW-0648">Protein biosynthesis</keyword>
<evidence type="ECO:0000313" key="8">
    <source>
        <dbReference type="Proteomes" id="UP000230553"/>
    </source>
</evidence>
<evidence type="ECO:0000313" key="7">
    <source>
        <dbReference type="EMBL" id="PIZ44880.1"/>
    </source>
</evidence>
<proteinExistence type="inferred from homology"/>
<evidence type="ECO:0000256" key="5">
    <source>
        <dbReference type="HAMAP-Rule" id="MF_00050"/>
    </source>
</evidence>
<protein>
    <recommendedName>
        <fullName evidence="2 5">Elongation factor Ts</fullName>
        <shortName evidence="5">EF-Ts</shortName>
    </recommendedName>
</protein>
<feature type="region of interest" description="Involved in Mg(2+) ion dislocation from EF-Tu" evidence="5">
    <location>
        <begin position="77"/>
        <end position="80"/>
    </location>
</feature>
<dbReference type="Gene3D" id="3.30.479.20">
    <property type="entry name" value="Elongation factor Ts, dimerisation domain"/>
    <property type="match status" value="1"/>
</dbReference>
<evidence type="ECO:0000256" key="1">
    <source>
        <dbReference type="ARBA" id="ARBA00005532"/>
    </source>
</evidence>
<gene>
    <name evidence="5 7" type="primary">tsf</name>
    <name evidence="7" type="ORF">COY31_01570</name>
</gene>
<dbReference type="InterPro" id="IPR014039">
    <property type="entry name" value="Transl_elong_EFTs/EF1B_dimer"/>
</dbReference>
<evidence type="ECO:0000256" key="3">
    <source>
        <dbReference type="ARBA" id="ARBA00022768"/>
    </source>
</evidence>
<dbReference type="EMBL" id="PFNM01000031">
    <property type="protein sequence ID" value="PIZ44880.1"/>
    <property type="molecule type" value="Genomic_DNA"/>
</dbReference>
<dbReference type="Proteomes" id="UP000230553">
    <property type="component" value="Unassembled WGS sequence"/>
</dbReference>
<keyword evidence="5" id="KW-0963">Cytoplasm</keyword>
<comment type="caution">
    <text evidence="7">The sequence shown here is derived from an EMBL/GenBank/DDBJ whole genome shotgun (WGS) entry which is preliminary data.</text>
</comment>
<comment type="function">
    <text evidence="5">Associates with the EF-Tu.GDP complex and induces the exchange of GDP to GTP. It remains bound to the aminoacyl-tRNA.EF-Tu.GTP complex up to the GTP hydrolysis stage on the ribosome.</text>
</comment>
<evidence type="ECO:0000256" key="4">
    <source>
        <dbReference type="ARBA" id="ARBA00022917"/>
    </source>
</evidence>
<dbReference type="PANTHER" id="PTHR11741">
    <property type="entry name" value="ELONGATION FACTOR TS"/>
    <property type="match status" value="1"/>
</dbReference>
<dbReference type="NCBIfam" id="TIGR00116">
    <property type="entry name" value="tsf"/>
    <property type="match status" value="1"/>
</dbReference>
<dbReference type="InterPro" id="IPR036402">
    <property type="entry name" value="EF-Ts_dimer_sf"/>
</dbReference>
<organism evidence="7 8">
    <name type="scientific">Candidatus Wolfebacteria bacterium CG_4_10_14_0_2_um_filter_39_18</name>
    <dbReference type="NCBI Taxonomy" id="1975061"/>
    <lineage>
        <taxon>Bacteria</taxon>
        <taxon>Candidatus Wolfeibacteriota</taxon>
    </lineage>
</organism>